<keyword evidence="1" id="KW-0378">Hydrolase</keyword>
<dbReference type="PANTHER" id="PTHR30255">
    <property type="entry name" value="SINGLE-STRANDED-DNA-SPECIFIC EXONUCLEASE RECJ"/>
    <property type="match status" value="1"/>
</dbReference>
<dbReference type="InterPro" id="IPR038763">
    <property type="entry name" value="DHH_sf"/>
</dbReference>
<accession>C0QFB1</accession>
<dbReference type="GO" id="GO:0004527">
    <property type="term" value="F:exonuclease activity"/>
    <property type="evidence" value="ECO:0007669"/>
    <property type="project" value="UniProtKB-KW"/>
</dbReference>
<dbReference type="KEGG" id="dat:HRM2_01850"/>
<proteinExistence type="predicted"/>
<dbReference type="EMBL" id="CP001087">
    <property type="protein sequence ID" value="ACN13307.1"/>
    <property type="molecule type" value="Genomic_DNA"/>
</dbReference>
<dbReference type="RefSeq" id="WP_012662556.1">
    <property type="nucleotide sequence ID" value="NC_012108.1"/>
</dbReference>
<dbReference type="SUPFAM" id="SSF64182">
    <property type="entry name" value="DHH phosphoesterases"/>
    <property type="match status" value="1"/>
</dbReference>
<dbReference type="Gene3D" id="3.90.1640.30">
    <property type="match status" value="1"/>
</dbReference>
<keyword evidence="1" id="KW-0269">Exonuclease</keyword>
<reference evidence="1 2" key="1">
    <citation type="journal article" date="2009" name="Environ. Microbiol.">
        <title>Genome sequence of Desulfobacterium autotrophicum HRM2, a marine sulfate reducer oxidizing organic carbon completely to carbon dioxide.</title>
        <authorList>
            <person name="Strittmatter A.W."/>
            <person name="Liesegang H."/>
            <person name="Rabus R."/>
            <person name="Decker I."/>
            <person name="Amann J."/>
            <person name="Andres S."/>
            <person name="Henne A."/>
            <person name="Fricke W.F."/>
            <person name="Martinez-Arias R."/>
            <person name="Bartels D."/>
            <person name="Goesmann A."/>
            <person name="Krause L."/>
            <person name="Puehler A."/>
            <person name="Klenk H.P."/>
            <person name="Richter M."/>
            <person name="Schuler M."/>
            <person name="Gloeckner F.O."/>
            <person name="Meyerdierks A."/>
            <person name="Gottschalk G."/>
            <person name="Amann R."/>
        </authorList>
    </citation>
    <scope>NUCLEOTIDE SEQUENCE [LARGE SCALE GENOMIC DNA]</scope>
    <source>
        <strain evidence="2">ATCC 43914 / DSM 3382 / HRM2</strain>
    </source>
</reference>
<protein>
    <submittedName>
        <fullName evidence="1">RecJ-like exonuclease (DnaJ-type Zn finger protein)</fullName>
    </submittedName>
</protein>
<evidence type="ECO:0000313" key="2">
    <source>
        <dbReference type="Proteomes" id="UP000000442"/>
    </source>
</evidence>
<dbReference type="Proteomes" id="UP000000442">
    <property type="component" value="Chromosome"/>
</dbReference>
<organism evidence="1 2">
    <name type="scientific">Desulforapulum autotrophicum (strain ATCC 43914 / DSM 3382 / VKM B-1955 / HRM2)</name>
    <name type="common">Desulfobacterium autotrophicum</name>
    <dbReference type="NCBI Taxonomy" id="177437"/>
    <lineage>
        <taxon>Bacteria</taxon>
        <taxon>Pseudomonadati</taxon>
        <taxon>Thermodesulfobacteriota</taxon>
        <taxon>Desulfobacteria</taxon>
        <taxon>Desulfobacterales</taxon>
        <taxon>Desulfobacteraceae</taxon>
        <taxon>Desulforapulum</taxon>
    </lineage>
</organism>
<name>C0QFB1_DESAH</name>
<sequence length="530" mass="59382">MNLKKEQDESQDIKAMQIKDINTSIRKANLKGVINKIVQTGGPTIFSISDGTGNITIKDFVKPGQRAYPEIDEGSFVTALIKVGSYKGVLEGEIRSIEILNEQEKDLLKQEIKRLEIDGIKVKDIGFLVDNRILDKLKNRFILAAQQIKLAIVQERPIIVRHHNDCDGYSAGFALEQSIVPLIVKQHHTPKAQWEFFLRAPCQAPYYEIDDSIRDTSNSLRNAAKFSNRMPLIIIADNGSCEADLMAIKQARIHNIEFIVVDHHGFDKDVISQEVLTHINPFLVGENGSAMSAGMLCVELARYINNDVKNMSHIAAMSGYADRIDLTDERVVLNYLSMAEKEGDNRELLSDIGLVIEYVSSKVRFMEVREYIEVLFGEPRDKQTKLVSLMAPYIRDLDRKGLAIGKAGAIQEKFGNLVLQTIEIDKFFPGFGFFPKPGRAVGLIHDNYVLETSETALITVGIMNTAVTIRATTAANFSIHSLKVFLMEQLPDSFVEGGGHKNAGALNFIPCMKNDVVRLLKEFITQKNKR</sequence>
<dbReference type="eggNOG" id="COG1107">
    <property type="taxonomic scope" value="Bacteria"/>
</dbReference>
<evidence type="ECO:0000313" key="1">
    <source>
        <dbReference type="EMBL" id="ACN13307.1"/>
    </source>
</evidence>
<dbReference type="InterPro" id="IPR051673">
    <property type="entry name" value="SSDNA_exonuclease_RecJ"/>
</dbReference>
<dbReference type="AlphaFoldDB" id="C0QFB1"/>
<keyword evidence="2" id="KW-1185">Reference proteome</keyword>
<gene>
    <name evidence="1" type="ordered locus">HRM2_01850</name>
</gene>
<keyword evidence="1" id="KW-0540">Nuclease</keyword>
<dbReference type="HOGENOM" id="CLU_018957_0_0_7"/>
<dbReference type="PANTHER" id="PTHR30255:SF2">
    <property type="entry name" value="SINGLE-STRANDED-DNA-SPECIFIC EXONUCLEASE RECJ"/>
    <property type="match status" value="1"/>
</dbReference>